<name>A0A919KIX7_9XANT</name>
<comment type="caution">
    <text evidence="2">The sequence shown here is derived from an EMBL/GenBank/DDBJ whole genome shotgun (WGS) entry which is preliminary data.</text>
</comment>
<evidence type="ECO:0000313" key="3">
    <source>
        <dbReference type="Proteomes" id="UP000623958"/>
    </source>
</evidence>
<feature type="domain" description="Bacteriophage T5 Orf172 DNA-binding" evidence="1">
    <location>
        <begin position="22"/>
        <end position="115"/>
    </location>
</feature>
<evidence type="ECO:0000313" key="2">
    <source>
        <dbReference type="EMBL" id="GHH57481.1"/>
    </source>
</evidence>
<dbReference type="RefSeq" id="WP_434029682.1">
    <property type="nucleotide sequence ID" value="NZ_BNBA01000025.1"/>
</dbReference>
<dbReference type="Pfam" id="PF13455">
    <property type="entry name" value="MUG113"/>
    <property type="match status" value="1"/>
</dbReference>
<sequence length="198" mass="22239">MRGDPRARVPIDGRCFAYVFPCLWEDHCKIGFSHDPLARIAALHPRWYAFFDLENGWLVEAESERDARDLELELRRPFAAHNAPAPLTIRAQAGGGTEWFRGVAEPLALSVRALAQRGYRVHPLQGWLQAALSARREGLHEWTLAQLPADGMDGRHGDTPALRRLRDQLDAFAALDVPLDDVLPDAVMAWYRRAGGRA</sequence>
<reference evidence="2" key="2">
    <citation type="submission" date="2020-09" db="EMBL/GenBank/DDBJ databases">
        <authorList>
            <person name="Sun Q."/>
            <person name="Ohkuma M."/>
        </authorList>
    </citation>
    <scope>NUCLEOTIDE SEQUENCE</scope>
    <source>
        <strain evidence="2">JCM 13306</strain>
    </source>
</reference>
<organism evidence="2 3">
    <name type="scientific">Xanthomonas boreopolis</name>
    <dbReference type="NCBI Taxonomy" id="86183"/>
    <lineage>
        <taxon>Bacteria</taxon>
        <taxon>Pseudomonadati</taxon>
        <taxon>Pseudomonadota</taxon>
        <taxon>Gammaproteobacteria</taxon>
        <taxon>Lysobacterales</taxon>
        <taxon>Lysobacteraceae</taxon>
        <taxon>Xanthomonas</taxon>
    </lineage>
</organism>
<keyword evidence="3" id="KW-1185">Reference proteome</keyword>
<dbReference type="Proteomes" id="UP000623958">
    <property type="component" value="Unassembled WGS sequence"/>
</dbReference>
<reference evidence="2" key="1">
    <citation type="journal article" date="2014" name="Int. J. Syst. Evol. Microbiol.">
        <title>Complete genome sequence of Corynebacterium casei LMG S-19264T (=DSM 44701T), isolated from a smear-ripened cheese.</title>
        <authorList>
            <consortium name="US DOE Joint Genome Institute (JGI-PGF)"/>
            <person name="Walter F."/>
            <person name="Albersmeier A."/>
            <person name="Kalinowski J."/>
            <person name="Ruckert C."/>
        </authorList>
    </citation>
    <scope>NUCLEOTIDE SEQUENCE</scope>
    <source>
        <strain evidence="2">JCM 13306</strain>
    </source>
</reference>
<dbReference type="AlphaFoldDB" id="A0A919KIX7"/>
<proteinExistence type="predicted"/>
<protein>
    <recommendedName>
        <fullName evidence="1">Bacteriophage T5 Orf172 DNA-binding domain-containing protein</fullName>
    </recommendedName>
</protein>
<accession>A0A919KIX7</accession>
<dbReference type="InterPro" id="IPR018306">
    <property type="entry name" value="Phage_T5_Orf172_DNA-bd"/>
</dbReference>
<gene>
    <name evidence="2" type="ORF">GCM10009090_28690</name>
</gene>
<dbReference type="EMBL" id="BNBA01000025">
    <property type="protein sequence ID" value="GHH57481.1"/>
    <property type="molecule type" value="Genomic_DNA"/>
</dbReference>
<evidence type="ECO:0000259" key="1">
    <source>
        <dbReference type="SMART" id="SM00974"/>
    </source>
</evidence>
<dbReference type="SMART" id="SM00974">
    <property type="entry name" value="T5orf172"/>
    <property type="match status" value="1"/>
</dbReference>